<keyword evidence="3" id="KW-1185">Reference proteome</keyword>
<evidence type="ECO:0000313" key="3">
    <source>
        <dbReference type="Proteomes" id="UP001310692"/>
    </source>
</evidence>
<dbReference type="Proteomes" id="UP001310692">
    <property type="component" value="Unassembled WGS sequence"/>
</dbReference>
<dbReference type="InterPro" id="IPR014153">
    <property type="entry name" value="Ds_break_AddB"/>
</dbReference>
<dbReference type="EMBL" id="JAZDRO010000001">
    <property type="protein sequence ID" value="MEE2565206.1"/>
    <property type="molecule type" value="Genomic_DNA"/>
</dbReference>
<dbReference type="Gene3D" id="3.90.320.10">
    <property type="match status" value="1"/>
</dbReference>
<accession>A0ABU7LUG7</accession>
<dbReference type="InterPro" id="IPR027417">
    <property type="entry name" value="P-loop_NTPase"/>
</dbReference>
<gene>
    <name evidence="2" type="primary">addB</name>
    <name evidence="2" type="ORF">V0U35_00820</name>
</gene>
<dbReference type="NCBIfam" id="TIGR02786">
    <property type="entry name" value="addB_alphas"/>
    <property type="match status" value="1"/>
</dbReference>
<comment type="caution">
    <text evidence="2">The sequence shown here is derived from an EMBL/GenBank/DDBJ whole genome shotgun (WGS) entry which is preliminary data.</text>
</comment>
<evidence type="ECO:0000259" key="1">
    <source>
        <dbReference type="Pfam" id="PF12705"/>
    </source>
</evidence>
<name>A0ABU7LUG7_9PROT</name>
<dbReference type="RefSeq" id="WP_330194745.1">
    <property type="nucleotide sequence ID" value="NZ_JAZDRO010000001.1"/>
</dbReference>
<dbReference type="InterPro" id="IPR011604">
    <property type="entry name" value="PDDEXK-like_dom_sf"/>
</dbReference>
<dbReference type="InterPro" id="IPR038726">
    <property type="entry name" value="PDDEXK_AddAB-type"/>
</dbReference>
<proteinExistence type="predicted"/>
<sequence length="1019" mass="109725">MSAWGDTGAPRVFTMPPQADFLDALARHVLAEFGGDDPEALADVTILTPTRRAGRALMDAFARAAGPDRGALILPLIRPIGDVDADEPPFEPGELAGIAPPAVEPARRQFELARLILAKEAALGRRIGIAGAMALAEPLAVLIDDLWTEETGDLAAFGDALRARLPGHLQESLDFLSIVNRAWPQRLAELQLTDAAQRRSALLHALADRWRETPPEGPVIAAGSTGSIPAAAELMAVVARLPQGAVVLPGLDRGMDDKAWEKIDSAHPQWALKDFLERLDLDRADIGDWPGAEAETPALARQRVIAEALRPAEETADWLKRIDALKEWSGDFFASGFSGLSLVEARNPDAEARAIALMLRETLSRDDETAMVVTPDRGLARRISSELRRFGVQLDDSAGTALTATLPGGFLRLVLDVASDPGSALALNALWASPLFSLGRARGPLKRELDLLDLALRGARPGNDFDAIRKRLADPENRNVRDHDRARLTALAGQIETALTPLLTERTRPAADWARALAEAAEALAASDRQAGADRLWAGEGGEAAATLLREFITEAEVLPDLTLAEFAAAFGELAGSRRVRPQGDLHPRLRLFGPLEARLLTADRVILAGLNEGVWPAGLGSDPWLSRGMREEAGLPPQERRFGLAAHDFAQLAGAKEAILTRSLKADGAPTVASRWIWRLQTLARGALGEEGAKQALSPALDYTGLAEALDHAASAAPVGEPYARPPVAARPKRLSVTDVRKWIRDPYAIHARHVLKLVARDDADLDIGPRERGSALHAALEAFIEAYPEGDLPEDAAERLLALGDAALEKAGFDEAARVEERVRFARSVEIFLEWEAGRRRQGIRPGPLEIKGEWDVPGTPLTVSGIADRIDFNPDGTFDIIDYKTGAPPTKAATAANYEPQLPLEAAMAAAGAFPGLDPSETSGLIYLRLSGGRSAGGEARIDGPPSRGKPPVSAMDYAAQYEDLLRQLIETYADPEMAYRSQPRAQYVDEYGDYDRLARRKEWADAATDGEGGEA</sequence>
<evidence type="ECO:0000313" key="2">
    <source>
        <dbReference type="EMBL" id="MEE2565206.1"/>
    </source>
</evidence>
<reference evidence="2 3" key="1">
    <citation type="submission" date="2024-01" db="EMBL/GenBank/DDBJ databases">
        <title>Hyphobacterium bacterium isolated from marine sediment.</title>
        <authorList>
            <person name="Zhao S."/>
        </authorList>
    </citation>
    <scope>NUCLEOTIDE SEQUENCE [LARGE SCALE GENOMIC DNA]</scope>
    <source>
        <strain evidence="2 3">Y60-23</strain>
    </source>
</reference>
<protein>
    <submittedName>
        <fullName evidence="2">Double-strand break repair protein AddB</fullName>
    </submittedName>
</protein>
<organism evidence="2 3">
    <name type="scientific">Hyphobacterium marinum</name>
    <dbReference type="NCBI Taxonomy" id="3116574"/>
    <lineage>
        <taxon>Bacteria</taxon>
        <taxon>Pseudomonadati</taxon>
        <taxon>Pseudomonadota</taxon>
        <taxon>Alphaproteobacteria</taxon>
        <taxon>Maricaulales</taxon>
        <taxon>Maricaulaceae</taxon>
        <taxon>Hyphobacterium</taxon>
    </lineage>
</organism>
<dbReference type="Pfam" id="PF12705">
    <property type="entry name" value="PDDEXK_1"/>
    <property type="match status" value="1"/>
</dbReference>
<feature type="domain" description="PD-(D/E)XK endonuclease-like" evidence="1">
    <location>
        <begin position="735"/>
        <end position="987"/>
    </location>
</feature>
<dbReference type="SUPFAM" id="SSF52540">
    <property type="entry name" value="P-loop containing nucleoside triphosphate hydrolases"/>
    <property type="match status" value="1"/>
</dbReference>